<dbReference type="GO" id="GO:0016740">
    <property type="term" value="F:transferase activity"/>
    <property type="evidence" value="ECO:0007669"/>
    <property type="project" value="UniProtKB-KW"/>
</dbReference>
<dbReference type="RefSeq" id="WP_317485681.1">
    <property type="nucleotide sequence ID" value="NZ_JARQTX010000003.1"/>
</dbReference>
<feature type="transmembrane region" description="Helical" evidence="8">
    <location>
        <begin position="77"/>
        <end position="95"/>
    </location>
</feature>
<evidence type="ECO:0000256" key="1">
    <source>
        <dbReference type="ARBA" id="ARBA00004236"/>
    </source>
</evidence>
<evidence type="ECO:0000256" key="3">
    <source>
        <dbReference type="ARBA" id="ARBA00022475"/>
    </source>
</evidence>
<keyword evidence="7 8" id="KW-0472">Membrane</keyword>
<keyword evidence="4 10" id="KW-0808">Transferase</keyword>
<dbReference type="InterPro" id="IPR003362">
    <property type="entry name" value="Bact_transf"/>
</dbReference>
<dbReference type="PANTHER" id="PTHR30576:SF4">
    <property type="entry name" value="UNDECAPRENYL-PHOSPHATE GALACTOSE PHOSPHOTRANSFERASE"/>
    <property type="match status" value="1"/>
</dbReference>
<gene>
    <name evidence="10" type="ORF">P7M32_03305</name>
</gene>
<feature type="transmembrane region" description="Helical" evidence="8">
    <location>
        <begin position="241"/>
        <end position="263"/>
    </location>
</feature>
<organism evidence="10 11">
    <name type="scientific">Exercitatus varius</name>
    <dbReference type="NCBI Taxonomy" id="67857"/>
    <lineage>
        <taxon>Bacteria</taxon>
        <taxon>Pseudomonadati</taxon>
        <taxon>Pseudomonadota</taxon>
        <taxon>Gammaproteobacteria</taxon>
        <taxon>Pasteurellales</taxon>
        <taxon>Pasteurellaceae</taxon>
        <taxon>Exercitatus</taxon>
    </lineage>
</organism>
<dbReference type="PANTHER" id="PTHR30576">
    <property type="entry name" value="COLANIC BIOSYNTHESIS UDP-GLUCOSE LIPID CARRIER TRANSFERASE"/>
    <property type="match status" value="1"/>
</dbReference>
<feature type="transmembrane region" description="Helical" evidence="8">
    <location>
        <begin position="44"/>
        <end position="65"/>
    </location>
</feature>
<evidence type="ECO:0000256" key="7">
    <source>
        <dbReference type="ARBA" id="ARBA00023136"/>
    </source>
</evidence>
<evidence type="ECO:0000256" key="6">
    <source>
        <dbReference type="ARBA" id="ARBA00022989"/>
    </source>
</evidence>
<feature type="transmembrane region" description="Helical" evidence="8">
    <location>
        <begin position="7"/>
        <end position="32"/>
    </location>
</feature>
<evidence type="ECO:0000256" key="8">
    <source>
        <dbReference type="SAM" id="Phobius"/>
    </source>
</evidence>
<keyword evidence="3" id="KW-1003">Cell membrane</keyword>
<reference evidence="10 11" key="1">
    <citation type="submission" date="2023-03" db="EMBL/GenBank/DDBJ databases">
        <title>Classification of Bisgaard taxon 6 and taxon 10 as Exercitatus varius gen. nov., spec. nov.</title>
        <authorList>
            <person name="Christensen H."/>
        </authorList>
    </citation>
    <scope>NUCLEOTIDE SEQUENCE [LARGE SCALE GENOMIC DNA]</scope>
    <source>
        <strain evidence="10 11">23350_01</strain>
    </source>
</reference>
<comment type="subcellular location">
    <subcellularLocation>
        <location evidence="1">Cell membrane</location>
    </subcellularLocation>
</comment>
<comment type="similarity">
    <text evidence="2">Belongs to the bacterial sugar transferase family.</text>
</comment>
<comment type="caution">
    <text evidence="10">The sequence shown here is derived from an EMBL/GenBank/DDBJ whole genome shotgun (WGS) entry which is preliminary data.</text>
</comment>
<evidence type="ECO:0000256" key="2">
    <source>
        <dbReference type="ARBA" id="ARBA00006464"/>
    </source>
</evidence>
<evidence type="ECO:0000256" key="5">
    <source>
        <dbReference type="ARBA" id="ARBA00022692"/>
    </source>
</evidence>
<evidence type="ECO:0000313" key="10">
    <source>
        <dbReference type="EMBL" id="MDG2945458.1"/>
    </source>
</evidence>
<keyword evidence="11" id="KW-1185">Reference proteome</keyword>
<keyword evidence="6 8" id="KW-1133">Transmembrane helix</keyword>
<evidence type="ECO:0000259" key="9">
    <source>
        <dbReference type="Pfam" id="PF02397"/>
    </source>
</evidence>
<dbReference type="Pfam" id="PF02397">
    <property type="entry name" value="Bac_transf"/>
    <property type="match status" value="1"/>
</dbReference>
<accession>A0ABT6EPH5</accession>
<protein>
    <submittedName>
        <fullName evidence="10">Sugar transferase</fullName>
    </submittedName>
</protein>
<evidence type="ECO:0000313" key="11">
    <source>
        <dbReference type="Proteomes" id="UP001216057"/>
    </source>
</evidence>
<feature type="domain" description="Bacterial sugar transferase" evidence="9">
    <location>
        <begin position="239"/>
        <end position="430"/>
    </location>
</feature>
<keyword evidence="5 8" id="KW-0812">Transmembrane</keyword>
<feature type="transmembrane region" description="Helical" evidence="8">
    <location>
        <begin position="107"/>
        <end position="130"/>
    </location>
</feature>
<dbReference type="Proteomes" id="UP001216057">
    <property type="component" value="Unassembled WGS sequence"/>
</dbReference>
<evidence type="ECO:0000256" key="4">
    <source>
        <dbReference type="ARBA" id="ARBA00022679"/>
    </source>
</evidence>
<proteinExistence type="inferred from homology"/>
<dbReference type="EMBL" id="JARQTX010000003">
    <property type="protein sequence ID" value="MDG2945458.1"/>
    <property type="molecule type" value="Genomic_DNA"/>
</dbReference>
<sequence>MRSFLSILLLAIVDIACMALSITIAVFIRQILNYFGDFPIIDYAYIKFFSVYIIEFLMLAYLGTYTYRYDFWHESHLIVRASVFSAILLFAGLALGQNAEFYSRSTLFLIFFSMCFFLPLGRALVKFYLFKTKIWQKRVKVIGNLSIQEYQIFTSFYTGYTLVDDENYDVLFISSKDFSLTDLNKIIENNTIKNREILFIPVLNQYDFTQAILYQNFDARVNLFALENKLLSKKNKLMKSILDYSLSLFSLPIWGVVILLIALKMKIEDPKGKIFFLQERLGKDGKIFYCYKFRTMVSDQSFMQQWLIDNPDEKNYYNTYHKYVNDPRITKLGSFLRKTSLDELPQLFNVLKGDMSLVGNRPYMITEKNKMGNAANLILASKPGITGLWQVSGRSEISFDERLKIDSWYIINWSIWNDIVILFKTVGVVLRRDGAS</sequence>
<name>A0ABT6EPH5_9PAST</name>